<organism evidence="3 4">
    <name type="scientific">Pseudothauera rhizosphaerae</name>
    <dbReference type="NCBI Taxonomy" id="2565932"/>
    <lineage>
        <taxon>Bacteria</taxon>
        <taxon>Pseudomonadati</taxon>
        <taxon>Pseudomonadota</taxon>
        <taxon>Betaproteobacteria</taxon>
        <taxon>Rhodocyclales</taxon>
        <taxon>Zoogloeaceae</taxon>
        <taxon>Pseudothauera</taxon>
    </lineage>
</organism>
<evidence type="ECO:0000313" key="4">
    <source>
        <dbReference type="Proteomes" id="UP000307956"/>
    </source>
</evidence>
<proteinExistence type="predicted"/>
<comment type="caution">
    <text evidence="3">The sequence shown here is derived from an EMBL/GenBank/DDBJ whole genome shotgun (WGS) entry which is preliminary data.</text>
</comment>
<name>A0A4S4AMW8_9RHOO</name>
<dbReference type="OrthoDB" id="5422169at2"/>
<accession>A0A4S4AMW8</accession>
<feature type="signal peptide" evidence="2">
    <location>
        <begin position="1"/>
        <end position="25"/>
    </location>
</feature>
<dbReference type="AlphaFoldDB" id="A0A4S4AMW8"/>
<dbReference type="Proteomes" id="UP000307956">
    <property type="component" value="Unassembled WGS sequence"/>
</dbReference>
<dbReference type="RefSeq" id="WP_136385224.1">
    <property type="nucleotide sequence ID" value="NZ_SSOD01000008.1"/>
</dbReference>
<evidence type="ECO:0000256" key="1">
    <source>
        <dbReference type="ARBA" id="ARBA00022729"/>
    </source>
</evidence>
<feature type="chain" id="PRO_5020380493" description="Beta-barrel assembly machine subunit BamE" evidence="2">
    <location>
        <begin position="26"/>
        <end position="86"/>
    </location>
</feature>
<dbReference type="InterPro" id="IPR037873">
    <property type="entry name" value="BamE-like"/>
</dbReference>
<gene>
    <name evidence="3" type="ORF">E6O51_12025</name>
</gene>
<protein>
    <recommendedName>
        <fullName evidence="5">Beta-barrel assembly machine subunit BamE</fullName>
    </recommendedName>
</protein>
<sequence>MNRAAHLLLFAALALPLAACSKVTADNYSRLKPGMAYEDVRGILGKPDKCSDLLAARSCTWGDDKSYISVTFVGDQAVLFQSENIR</sequence>
<keyword evidence="4" id="KW-1185">Reference proteome</keyword>
<evidence type="ECO:0000256" key="2">
    <source>
        <dbReference type="SAM" id="SignalP"/>
    </source>
</evidence>
<keyword evidence="1 2" id="KW-0732">Signal</keyword>
<evidence type="ECO:0000313" key="3">
    <source>
        <dbReference type="EMBL" id="THF60950.1"/>
    </source>
</evidence>
<dbReference type="Gene3D" id="3.30.1450.10">
    <property type="match status" value="1"/>
</dbReference>
<dbReference type="EMBL" id="SSOD01000008">
    <property type="protein sequence ID" value="THF60950.1"/>
    <property type="molecule type" value="Genomic_DNA"/>
</dbReference>
<reference evidence="3 4" key="1">
    <citation type="submission" date="2019-04" db="EMBL/GenBank/DDBJ databases">
        <title>Azoarcus rhizosphaerae sp. nov. isolated from rhizosphere of Ficus religiosa.</title>
        <authorList>
            <person name="Lin S.-Y."/>
            <person name="Hameed A."/>
            <person name="Hsu Y.-H."/>
            <person name="Young C.-C."/>
        </authorList>
    </citation>
    <scope>NUCLEOTIDE SEQUENCE [LARGE SCALE GENOMIC DNA]</scope>
    <source>
        <strain evidence="3 4">CC-YHH848</strain>
    </source>
</reference>
<evidence type="ECO:0008006" key="5">
    <source>
        <dbReference type="Google" id="ProtNLM"/>
    </source>
</evidence>